<dbReference type="GO" id="GO:0005829">
    <property type="term" value="C:cytosol"/>
    <property type="evidence" value="ECO:0007669"/>
    <property type="project" value="TreeGrafter"/>
</dbReference>
<dbReference type="Proteomes" id="UP000198949">
    <property type="component" value="Unassembled WGS sequence"/>
</dbReference>
<dbReference type="PANTHER" id="PTHR48111:SF36">
    <property type="entry name" value="TRANSCRIPTIONAL REGULATORY PROTEIN CUTR"/>
    <property type="match status" value="1"/>
</dbReference>
<dbReference type="STRING" id="58114.SAMN05216270_104263"/>
<dbReference type="InterPro" id="IPR036388">
    <property type="entry name" value="WH-like_DNA-bd_sf"/>
</dbReference>
<dbReference type="Gene3D" id="6.10.250.690">
    <property type="match status" value="1"/>
</dbReference>
<feature type="modified residue" description="4-aspartylphosphate" evidence="2">
    <location>
        <position position="54"/>
    </location>
</feature>
<dbReference type="AlphaFoldDB" id="A0A1G6VA16"/>
<dbReference type="PROSITE" id="PS50110">
    <property type="entry name" value="RESPONSE_REGULATORY"/>
    <property type="match status" value="1"/>
</dbReference>
<dbReference type="InterPro" id="IPR011006">
    <property type="entry name" value="CheY-like_superfamily"/>
</dbReference>
<dbReference type="InterPro" id="IPR001867">
    <property type="entry name" value="OmpR/PhoB-type_DNA-bd"/>
</dbReference>
<dbReference type="SMART" id="SM00448">
    <property type="entry name" value="REC"/>
    <property type="match status" value="1"/>
</dbReference>
<keyword evidence="1 3" id="KW-0238">DNA-binding</keyword>
<dbReference type="GO" id="GO:0000976">
    <property type="term" value="F:transcription cis-regulatory region binding"/>
    <property type="evidence" value="ECO:0007669"/>
    <property type="project" value="TreeGrafter"/>
</dbReference>
<dbReference type="Pfam" id="PF00486">
    <property type="entry name" value="Trans_reg_C"/>
    <property type="match status" value="1"/>
</dbReference>
<evidence type="ECO:0000313" key="6">
    <source>
        <dbReference type="EMBL" id="SDD49666.1"/>
    </source>
</evidence>
<dbReference type="CDD" id="cd00383">
    <property type="entry name" value="trans_reg_C"/>
    <property type="match status" value="1"/>
</dbReference>
<gene>
    <name evidence="6" type="ORF">SAMN05216270_104263</name>
</gene>
<dbReference type="PROSITE" id="PS51755">
    <property type="entry name" value="OMPR_PHOB"/>
    <property type="match status" value="1"/>
</dbReference>
<dbReference type="InterPro" id="IPR039420">
    <property type="entry name" value="WalR-like"/>
</dbReference>
<dbReference type="GO" id="GO:0000156">
    <property type="term" value="F:phosphorelay response regulator activity"/>
    <property type="evidence" value="ECO:0007669"/>
    <property type="project" value="TreeGrafter"/>
</dbReference>
<dbReference type="GO" id="GO:0032993">
    <property type="term" value="C:protein-DNA complex"/>
    <property type="evidence" value="ECO:0007669"/>
    <property type="project" value="TreeGrafter"/>
</dbReference>
<feature type="DNA-binding region" description="OmpR/PhoB-type" evidence="3">
    <location>
        <begin position="127"/>
        <end position="221"/>
    </location>
</feature>
<evidence type="ECO:0000259" key="5">
    <source>
        <dbReference type="PROSITE" id="PS51755"/>
    </source>
</evidence>
<accession>A0A1G6VA16</accession>
<dbReference type="GO" id="GO:0006355">
    <property type="term" value="P:regulation of DNA-templated transcription"/>
    <property type="evidence" value="ECO:0007669"/>
    <property type="project" value="InterPro"/>
</dbReference>
<proteinExistence type="predicted"/>
<evidence type="ECO:0000313" key="7">
    <source>
        <dbReference type="Proteomes" id="UP000198949"/>
    </source>
</evidence>
<feature type="domain" description="OmpR/PhoB-type" evidence="5">
    <location>
        <begin position="127"/>
        <end position="221"/>
    </location>
</feature>
<feature type="domain" description="Response regulatory" evidence="4">
    <location>
        <begin position="5"/>
        <end position="119"/>
    </location>
</feature>
<keyword evidence="2" id="KW-0597">Phosphoprotein</keyword>
<reference evidence="7" key="1">
    <citation type="submission" date="2016-10" db="EMBL/GenBank/DDBJ databases">
        <authorList>
            <person name="Varghese N."/>
            <person name="Submissions S."/>
        </authorList>
    </citation>
    <scope>NUCLEOTIDE SEQUENCE [LARGE SCALE GENOMIC DNA]</scope>
    <source>
        <strain evidence="7">CGMCC 4.3516</strain>
    </source>
</reference>
<dbReference type="InterPro" id="IPR001789">
    <property type="entry name" value="Sig_transdc_resp-reg_receiver"/>
</dbReference>
<evidence type="ECO:0000256" key="1">
    <source>
        <dbReference type="ARBA" id="ARBA00023125"/>
    </source>
</evidence>
<name>A0A1G6VA16_9ACTN</name>
<evidence type="ECO:0000256" key="3">
    <source>
        <dbReference type="PROSITE-ProRule" id="PRU01091"/>
    </source>
</evidence>
<dbReference type="Gene3D" id="1.10.10.10">
    <property type="entry name" value="Winged helix-like DNA-binding domain superfamily/Winged helix DNA-binding domain"/>
    <property type="match status" value="1"/>
</dbReference>
<protein>
    <submittedName>
        <fullName evidence="6">DNA-binding response regulator, OmpR family, contains REC and winged-helix (WHTH) domain</fullName>
    </submittedName>
</protein>
<organism evidence="6 7">
    <name type="scientific">Glycomyces harbinensis</name>
    <dbReference type="NCBI Taxonomy" id="58114"/>
    <lineage>
        <taxon>Bacteria</taxon>
        <taxon>Bacillati</taxon>
        <taxon>Actinomycetota</taxon>
        <taxon>Actinomycetes</taxon>
        <taxon>Glycomycetales</taxon>
        <taxon>Glycomycetaceae</taxon>
        <taxon>Glycomyces</taxon>
    </lineage>
</organism>
<dbReference type="PANTHER" id="PTHR48111">
    <property type="entry name" value="REGULATOR OF RPOS"/>
    <property type="match status" value="1"/>
</dbReference>
<dbReference type="EMBL" id="FNAD01000004">
    <property type="protein sequence ID" value="SDD49666.1"/>
    <property type="molecule type" value="Genomic_DNA"/>
</dbReference>
<keyword evidence="7" id="KW-1185">Reference proteome</keyword>
<dbReference type="Gene3D" id="3.40.50.2300">
    <property type="match status" value="1"/>
</dbReference>
<dbReference type="SUPFAM" id="SSF52172">
    <property type="entry name" value="CheY-like"/>
    <property type="match status" value="1"/>
</dbReference>
<dbReference type="Pfam" id="PF00072">
    <property type="entry name" value="Response_reg"/>
    <property type="match status" value="1"/>
</dbReference>
<evidence type="ECO:0000256" key="2">
    <source>
        <dbReference type="PROSITE-ProRule" id="PRU00169"/>
    </source>
</evidence>
<dbReference type="SMART" id="SM00862">
    <property type="entry name" value="Trans_reg_C"/>
    <property type="match status" value="1"/>
</dbReference>
<evidence type="ECO:0000259" key="4">
    <source>
        <dbReference type="PROSITE" id="PS50110"/>
    </source>
</evidence>
<sequence length="221" mass="24171">MENMRILVVEDEPLLADAVAEWLRGESHAVDIALDGGAALERIGVNDYDVVVLDRDLPVVHGDQVCREINAAGGDVRVLMLTAASDIDDRVAGLAIGADDYLTKPFAFRELAARVTALGRRARPAAPPVLARAGITLDTHLHQVFRDGRYVPLSRKEFAVLAELLRADGAPVSAEQLLEKAWDEHTDPFTQAVRMTILKLRRKLGDPPVVLTEPGVGYRLR</sequence>